<protein>
    <submittedName>
        <fullName evidence="1">Uncharacterized protein</fullName>
    </submittedName>
</protein>
<accession>A0A7S9RIX1</accession>
<dbReference type="Proteomes" id="UP000594404">
    <property type="component" value="Chromosome"/>
</dbReference>
<sequence>MARAACNYKFQDQARWLSGVVFKFDMFEPNLTFCSEKFWRSFEMNLPYFDKALKRQMLCGQILRSS</sequence>
<organism evidence="1 2">
    <name type="scientific">Campylobacter concisus</name>
    <dbReference type="NCBI Taxonomy" id="199"/>
    <lineage>
        <taxon>Bacteria</taxon>
        <taxon>Pseudomonadati</taxon>
        <taxon>Campylobacterota</taxon>
        <taxon>Epsilonproteobacteria</taxon>
        <taxon>Campylobacterales</taxon>
        <taxon>Campylobacteraceae</taxon>
        <taxon>Campylobacter</taxon>
    </lineage>
</organism>
<dbReference type="RefSeq" id="WP_107714691.1">
    <property type="nucleotide sequence ID" value="NZ_CP049266.1"/>
</dbReference>
<dbReference type="AlphaFoldDB" id="A0A7S9RIX1"/>
<proteinExistence type="predicted"/>
<evidence type="ECO:0000313" key="1">
    <source>
        <dbReference type="EMBL" id="QPH92526.1"/>
    </source>
</evidence>
<gene>
    <name evidence="1" type="ORF">CVT01_08465</name>
</gene>
<reference evidence="1 2" key="1">
    <citation type="journal article" date="2018" name="Emerg. Microbes Infect.">
        <title>Genomic analysis of oral Campylobacter concisus strains identified a potential bacterial molecular marker associated with active Crohn's disease.</title>
        <authorList>
            <person name="Liu F."/>
            <person name="Ma R."/>
            <person name="Tay C.Y.A."/>
            <person name="Octavia S."/>
            <person name="Lan R."/>
            <person name="Chung H.K.L."/>
            <person name="Riordan S.M."/>
            <person name="Grimm M.C."/>
            <person name="Leong R.W."/>
            <person name="Tanaka M.M."/>
            <person name="Connor S."/>
            <person name="Zhang L."/>
        </authorList>
    </citation>
    <scope>NUCLEOTIDE SEQUENCE [LARGE SCALE GENOMIC DNA]</scope>
    <source>
        <strain evidence="1 2">P1CDO3</strain>
    </source>
</reference>
<dbReference type="EMBL" id="CP049266">
    <property type="protein sequence ID" value="QPH92526.1"/>
    <property type="molecule type" value="Genomic_DNA"/>
</dbReference>
<evidence type="ECO:0000313" key="2">
    <source>
        <dbReference type="Proteomes" id="UP000594404"/>
    </source>
</evidence>
<name>A0A7S9RIX1_9BACT</name>